<evidence type="ECO:0000313" key="5">
    <source>
        <dbReference type="Proteomes" id="UP001566132"/>
    </source>
</evidence>
<dbReference type="Proteomes" id="UP001566132">
    <property type="component" value="Unassembled WGS sequence"/>
</dbReference>
<gene>
    <name evidence="4" type="ORF">ABEB36_001237</name>
</gene>
<name>A0ABD1FDW4_HYPHA</name>
<dbReference type="InterPro" id="IPR002502">
    <property type="entry name" value="Amidase_domain"/>
</dbReference>
<dbReference type="AlphaFoldDB" id="A0ABD1FDW4"/>
<organism evidence="4 5">
    <name type="scientific">Hypothenemus hampei</name>
    <name type="common">Coffee berry borer</name>
    <dbReference type="NCBI Taxonomy" id="57062"/>
    <lineage>
        <taxon>Eukaryota</taxon>
        <taxon>Metazoa</taxon>
        <taxon>Ecdysozoa</taxon>
        <taxon>Arthropoda</taxon>
        <taxon>Hexapoda</taxon>
        <taxon>Insecta</taxon>
        <taxon>Pterygota</taxon>
        <taxon>Neoptera</taxon>
        <taxon>Endopterygota</taxon>
        <taxon>Coleoptera</taxon>
        <taxon>Polyphaga</taxon>
        <taxon>Cucujiformia</taxon>
        <taxon>Curculionidae</taxon>
        <taxon>Scolytinae</taxon>
        <taxon>Hypothenemus</taxon>
    </lineage>
</organism>
<dbReference type="PANTHER" id="PTHR11022">
    <property type="entry name" value="PEPTIDOGLYCAN RECOGNITION PROTEIN"/>
    <property type="match status" value="1"/>
</dbReference>
<feature type="domain" description="N-acetylmuramoyl-L-alanine amidase" evidence="3">
    <location>
        <begin position="10"/>
        <end position="96"/>
    </location>
</feature>
<dbReference type="EMBL" id="JBDJPC010000001">
    <property type="protein sequence ID" value="KAL1517474.1"/>
    <property type="molecule type" value="Genomic_DNA"/>
</dbReference>
<dbReference type="SUPFAM" id="SSF55846">
    <property type="entry name" value="N-acetylmuramoyl-L-alanine amidase-like"/>
    <property type="match status" value="1"/>
</dbReference>
<evidence type="ECO:0000256" key="2">
    <source>
        <dbReference type="ARBA" id="ARBA00022859"/>
    </source>
</evidence>
<sequence>MHVGVNSLSDIAYNFLIGGDGNIYIGRGGTVANEDMPDAIDVAYIGNYFAPFDQVSEKMNEAGIRLCAWLQKIKWIQQDFIVVAHNQTQANIDSPGENVYKKIIIWPNYDPGLYIH</sequence>
<accession>A0ABD1FDW4</accession>
<keyword evidence="2" id="KW-0391">Immunity</keyword>
<dbReference type="Pfam" id="PF01510">
    <property type="entry name" value="Amidase_2"/>
    <property type="match status" value="1"/>
</dbReference>
<evidence type="ECO:0000256" key="1">
    <source>
        <dbReference type="ARBA" id="ARBA00022588"/>
    </source>
</evidence>
<evidence type="ECO:0000313" key="4">
    <source>
        <dbReference type="EMBL" id="KAL1517474.1"/>
    </source>
</evidence>
<protein>
    <recommendedName>
        <fullName evidence="3">N-acetylmuramoyl-L-alanine amidase domain-containing protein</fullName>
    </recommendedName>
</protein>
<keyword evidence="5" id="KW-1185">Reference proteome</keyword>
<keyword evidence="1" id="KW-0399">Innate immunity</keyword>
<reference evidence="4 5" key="1">
    <citation type="submission" date="2024-05" db="EMBL/GenBank/DDBJ databases">
        <title>Genetic variation in Jamaican populations of the coffee berry borer (Hypothenemus hampei).</title>
        <authorList>
            <person name="Errbii M."/>
            <person name="Myrie A."/>
        </authorList>
    </citation>
    <scope>NUCLEOTIDE SEQUENCE [LARGE SCALE GENOMIC DNA]</scope>
    <source>
        <strain evidence="4">JA-Hopewell-2020-01-JO</strain>
        <tissue evidence="4">Whole body</tissue>
    </source>
</reference>
<dbReference type="GO" id="GO:0045087">
    <property type="term" value="P:innate immune response"/>
    <property type="evidence" value="ECO:0007669"/>
    <property type="project" value="UniProtKB-KW"/>
</dbReference>
<proteinExistence type="predicted"/>
<dbReference type="PANTHER" id="PTHR11022:SF41">
    <property type="entry name" value="PEPTIDOGLYCAN-RECOGNITION PROTEIN LC-RELATED"/>
    <property type="match status" value="1"/>
</dbReference>
<dbReference type="InterPro" id="IPR036505">
    <property type="entry name" value="Amidase/PGRP_sf"/>
</dbReference>
<dbReference type="CDD" id="cd06583">
    <property type="entry name" value="PGRP"/>
    <property type="match status" value="1"/>
</dbReference>
<evidence type="ECO:0000259" key="3">
    <source>
        <dbReference type="Pfam" id="PF01510"/>
    </source>
</evidence>
<dbReference type="Gene3D" id="3.40.80.10">
    <property type="entry name" value="Peptidoglycan recognition protein-like"/>
    <property type="match status" value="1"/>
</dbReference>
<comment type="caution">
    <text evidence="4">The sequence shown here is derived from an EMBL/GenBank/DDBJ whole genome shotgun (WGS) entry which is preliminary data.</text>
</comment>
<dbReference type="InterPro" id="IPR015510">
    <property type="entry name" value="PGRP"/>
</dbReference>